<feature type="transmembrane region" description="Helical" evidence="1">
    <location>
        <begin position="78"/>
        <end position="98"/>
    </location>
</feature>
<keyword evidence="1" id="KW-0812">Transmembrane</keyword>
<sequence length="230" mass="26416">MQFLKTTISGLQIAYFTILLLLGGTAVYFYIYQNFMNGVGGGIALPKLLWLAYALWFWYFLPSLVICDRRLAPKSRQIYGIFLGNMIVRAIVELWMMYGPKNWHPYYGIAHDLFSAVLVFGLLIWWSWSRSEATTSSPGDRPDQGNSQQLTDTVRLNFQVMGVMFLIESYFAWYMLQNVRSESGPVYFVPGSSDYADILILTWLVVLALTGQQTIFAWQWLGDRLSSSNF</sequence>
<feature type="transmembrane region" description="Helical" evidence="1">
    <location>
        <begin position="196"/>
        <end position="221"/>
    </location>
</feature>
<evidence type="ECO:0000313" key="2">
    <source>
        <dbReference type="EMBL" id="QIZ71474.1"/>
    </source>
</evidence>
<protein>
    <submittedName>
        <fullName evidence="2">Uncharacterized protein</fullName>
    </submittedName>
</protein>
<dbReference type="AlphaFoldDB" id="A0A6H1TY14"/>
<evidence type="ECO:0000313" key="3">
    <source>
        <dbReference type="Proteomes" id="UP000500857"/>
    </source>
</evidence>
<feature type="transmembrane region" description="Helical" evidence="1">
    <location>
        <begin position="12"/>
        <end position="31"/>
    </location>
</feature>
<dbReference type="KEGG" id="oxy:HCG48_13520"/>
<accession>A0A6H1TY14</accession>
<keyword evidence="1" id="KW-0472">Membrane</keyword>
<feature type="transmembrane region" description="Helical" evidence="1">
    <location>
        <begin position="43"/>
        <end position="66"/>
    </location>
</feature>
<dbReference type="EMBL" id="CP051167">
    <property type="protein sequence ID" value="QIZ71474.1"/>
    <property type="molecule type" value="Genomic_DNA"/>
</dbReference>
<feature type="transmembrane region" description="Helical" evidence="1">
    <location>
        <begin position="104"/>
        <end position="126"/>
    </location>
</feature>
<dbReference type="RefSeq" id="WP_168569626.1">
    <property type="nucleotide sequence ID" value="NZ_CP051167.1"/>
</dbReference>
<evidence type="ECO:0000256" key="1">
    <source>
        <dbReference type="SAM" id="Phobius"/>
    </source>
</evidence>
<name>A0A6H1TY14_9CYAN</name>
<keyword evidence="1" id="KW-1133">Transmembrane helix</keyword>
<proteinExistence type="predicted"/>
<reference evidence="2 3" key="1">
    <citation type="submission" date="2020-04" db="EMBL/GenBank/DDBJ databases">
        <authorList>
            <person name="Basu S."/>
            <person name="Maruthanayagam V."/>
            <person name="Chakraborty S."/>
            <person name="Pramanik A."/>
            <person name="Mukherjee J."/>
            <person name="Brink B."/>
        </authorList>
    </citation>
    <scope>NUCLEOTIDE SEQUENCE [LARGE SCALE GENOMIC DNA]</scope>
    <source>
        <strain evidence="2 3">AP17</strain>
    </source>
</reference>
<keyword evidence="3" id="KW-1185">Reference proteome</keyword>
<dbReference type="Proteomes" id="UP000500857">
    <property type="component" value="Chromosome"/>
</dbReference>
<gene>
    <name evidence="2" type="ORF">HCG48_13520</name>
</gene>
<feature type="transmembrane region" description="Helical" evidence="1">
    <location>
        <begin position="156"/>
        <end position="176"/>
    </location>
</feature>
<organism evidence="2 3">
    <name type="scientific">Oxynema aestuarii AP17</name>
    <dbReference type="NCBI Taxonomy" id="2064643"/>
    <lineage>
        <taxon>Bacteria</taxon>
        <taxon>Bacillati</taxon>
        <taxon>Cyanobacteriota</taxon>
        <taxon>Cyanophyceae</taxon>
        <taxon>Oscillatoriophycideae</taxon>
        <taxon>Oscillatoriales</taxon>
        <taxon>Oscillatoriaceae</taxon>
        <taxon>Oxynema</taxon>
        <taxon>Oxynema aestuarii</taxon>
    </lineage>
</organism>